<dbReference type="Proteomes" id="UP001198220">
    <property type="component" value="Unassembled WGS sequence"/>
</dbReference>
<proteinExistence type="predicted"/>
<evidence type="ECO:0000313" key="3">
    <source>
        <dbReference type="Proteomes" id="UP001198220"/>
    </source>
</evidence>
<name>A0AAE3A6X0_9FIRM</name>
<feature type="transmembrane region" description="Helical" evidence="1">
    <location>
        <begin position="60"/>
        <end position="77"/>
    </location>
</feature>
<dbReference type="Pfam" id="PF05857">
    <property type="entry name" value="TraX"/>
    <property type="match status" value="1"/>
</dbReference>
<dbReference type="AlphaFoldDB" id="A0AAE3A6X0"/>
<feature type="transmembrane region" description="Helical" evidence="1">
    <location>
        <begin position="185"/>
        <end position="206"/>
    </location>
</feature>
<keyword evidence="1" id="KW-1133">Transmembrane helix</keyword>
<dbReference type="InterPro" id="IPR008875">
    <property type="entry name" value="TraX"/>
</dbReference>
<feature type="transmembrane region" description="Helical" evidence="1">
    <location>
        <begin position="115"/>
        <end position="134"/>
    </location>
</feature>
<keyword evidence="1" id="KW-0812">Transmembrane</keyword>
<dbReference type="RefSeq" id="WP_308458940.1">
    <property type="nucleotide sequence ID" value="NZ_JAJEPS010000003.1"/>
</dbReference>
<comment type="caution">
    <text evidence="2">The sequence shown here is derived from an EMBL/GenBank/DDBJ whole genome shotgun (WGS) entry which is preliminary data.</text>
</comment>
<accession>A0AAE3A6X0</accession>
<dbReference type="EMBL" id="JAJEPS010000003">
    <property type="protein sequence ID" value="MCC2125533.1"/>
    <property type="molecule type" value="Genomic_DNA"/>
</dbReference>
<keyword evidence="1" id="KW-0472">Membrane</keyword>
<sequence>MKTKWGISGSVLKWFAVITMVIDHFGASVLETYMMNVWGRSPLGNLFSDHWNELLRVDRILRYIGRPAFPIFCFLLVEGFLHTRDVKKYAMRLGIFALISEIPFDLAVRGKFFDWQYQNVYITLLLGLLTIWALKTQKDVWYLRLVIAAAGCALGELVHCDYGAMGVALIVVLYLMRESRFQQCITGAICTYWELPAPLAFIPIWFYNGERGRQPKWFFYWFYPVHLLIYGVIGSWILPGILL</sequence>
<feature type="transmembrane region" description="Helical" evidence="1">
    <location>
        <begin position="12"/>
        <end position="30"/>
    </location>
</feature>
<feature type="transmembrane region" description="Helical" evidence="1">
    <location>
        <begin position="218"/>
        <end position="238"/>
    </location>
</feature>
<feature type="transmembrane region" description="Helical" evidence="1">
    <location>
        <begin position="146"/>
        <end position="173"/>
    </location>
</feature>
<evidence type="ECO:0000313" key="2">
    <source>
        <dbReference type="EMBL" id="MCC2125533.1"/>
    </source>
</evidence>
<reference evidence="2 3" key="1">
    <citation type="submission" date="2021-10" db="EMBL/GenBank/DDBJ databases">
        <title>Anaerobic single-cell dispensing facilitates the cultivation of human gut bacteria.</title>
        <authorList>
            <person name="Afrizal A."/>
        </authorList>
    </citation>
    <scope>NUCLEOTIDE SEQUENCE [LARGE SCALE GENOMIC DNA]</scope>
    <source>
        <strain evidence="2 3">CLA-AA-H276</strain>
    </source>
</reference>
<keyword evidence="3" id="KW-1185">Reference proteome</keyword>
<organism evidence="2 3">
    <name type="scientific">Hominiventricola filiformis</name>
    <dbReference type="NCBI Taxonomy" id="2885352"/>
    <lineage>
        <taxon>Bacteria</taxon>
        <taxon>Bacillati</taxon>
        <taxon>Bacillota</taxon>
        <taxon>Clostridia</taxon>
        <taxon>Lachnospirales</taxon>
        <taxon>Lachnospiraceae</taxon>
        <taxon>Hominiventricola</taxon>
    </lineage>
</organism>
<protein>
    <submittedName>
        <fullName evidence="2">Conjugal transfer protein TraX</fullName>
    </submittedName>
</protein>
<gene>
    <name evidence="2" type="ORF">LKD36_04990</name>
</gene>
<evidence type="ECO:0000256" key="1">
    <source>
        <dbReference type="SAM" id="Phobius"/>
    </source>
</evidence>